<dbReference type="CTD" id="36373768"/>
<organism evidence="1">
    <name type="scientific">Strongyloides ratti</name>
    <name type="common">Parasitic roundworm</name>
    <dbReference type="NCBI Taxonomy" id="34506"/>
    <lineage>
        <taxon>Eukaryota</taxon>
        <taxon>Metazoa</taxon>
        <taxon>Ecdysozoa</taxon>
        <taxon>Nematoda</taxon>
        <taxon>Chromadorea</taxon>
        <taxon>Rhabditida</taxon>
        <taxon>Tylenchina</taxon>
        <taxon>Panagrolaimomorpha</taxon>
        <taxon>Strongyloidoidea</taxon>
        <taxon>Strongyloididae</taxon>
        <taxon>Strongyloides</taxon>
    </lineage>
</organism>
<dbReference type="Proteomes" id="UP000035682">
    <property type="component" value="Unplaced"/>
</dbReference>
<dbReference type="GeneID" id="36373768"/>
<dbReference type="WBParaSite" id="SRAE_0000052400.1">
    <property type="protein sequence ID" value="SRAE_0000052400.1"/>
    <property type="gene ID" value="WBGene00256270"/>
</dbReference>
<dbReference type="EMBL" id="LN609407">
    <property type="protein sequence ID" value="CEF61400.1"/>
    <property type="molecule type" value="Genomic_DNA"/>
</dbReference>
<sequence length="380" mass="44114">MERAGLVNLHTRNNIQFVDHEVKGGNKESYIDSMIIESFECGNNKGKSDEKPNCAWKKANKTLRERQKNKDHDLQDNEEHNKSIKDTHSIFNLVVSFENLNKSTLLSQHNEILHWSSTTLASDEQQITTVDRSALIGRDAGYTIEWCVLGNSRGVGEKMSNASSLQMCEVKALRLCVDKLIRLKETSSLPKSEILLISDSSYLVESVNTHLNVWNETEAVKYLQNRGLIPETKECENSQAMKLSFGNVIRWRCSLRSCRKQIKVRVRTWFQGTRMPLKMAILFINYWASKESSGERMKRELELKPDMWRGYTKVGASGYEHLKVTHKYNFVDPLTNARTQNIERVWELVKERSKRHNGTHRSMLEGYMHEFSWRKINKDN</sequence>
<evidence type="ECO:0000313" key="3">
    <source>
        <dbReference type="WBParaSite" id="SRAE_0000052400.1"/>
    </source>
</evidence>
<dbReference type="AlphaFoldDB" id="A0A090KV53"/>
<reference evidence="1" key="2">
    <citation type="submission" date="2014-09" db="EMBL/GenBank/DDBJ databases">
        <authorList>
            <person name="Aslett A.Martin."/>
        </authorList>
    </citation>
    <scope>NUCLEOTIDE SEQUENCE</scope>
    <source>
        <strain evidence="1">ED321 Heterogonic</strain>
    </source>
</reference>
<name>A0A090KV53_STRRB</name>
<evidence type="ECO:0000313" key="4">
    <source>
        <dbReference type="WormBase" id="SRAE_0000052400"/>
    </source>
</evidence>
<dbReference type="PANTHER" id="PTHR47163:SF2">
    <property type="entry name" value="SI:DKEY-17M8.2"/>
    <property type="match status" value="1"/>
</dbReference>
<dbReference type="InterPro" id="IPR053164">
    <property type="entry name" value="IS1016-like_transposase"/>
</dbReference>
<evidence type="ECO:0000313" key="2">
    <source>
        <dbReference type="Proteomes" id="UP000035682"/>
    </source>
</evidence>
<evidence type="ECO:0000313" key="1">
    <source>
        <dbReference type="EMBL" id="CEF61400.1"/>
    </source>
</evidence>
<reference evidence="3" key="3">
    <citation type="submission" date="2020-12" db="UniProtKB">
        <authorList>
            <consortium name="WormBaseParasite"/>
        </authorList>
    </citation>
    <scope>IDENTIFICATION</scope>
</reference>
<accession>A0A090KV53</accession>
<keyword evidence="2" id="KW-1185">Reference proteome</keyword>
<proteinExistence type="predicted"/>
<dbReference type="PANTHER" id="PTHR47163">
    <property type="entry name" value="DDE_TNP_IS1595 DOMAIN-CONTAINING PROTEIN"/>
    <property type="match status" value="1"/>
</dbReference>
<dbReference type="OrthoDB" id="2278611at2759"/>
<protein>
    <submittedName>
        <fullName evidence="1 3">Transposase, ISXO2-like domain-containing protein</fullName>
    </submittedName>
</protein>
<gene>
    <name evidence="1 3 4" type="ORF">SRAE_0000052400</name>
</gene>
<dbReference type="WormBase" id="SRAE_0000052400">
    <property type="protein sequence ID" value="SRP05556"/>
    <property type="gene ID" value="WBGene00256270"/>
</dbReference>
<dbReference type="RefSeq" id="XP_024500609.1">
    <property type="nucleotide sequence ID" value="XM_024646426.1"/>
</dbReference>
<reference evidence="2" key="1">
    <citation type="submission" date="2014-09" db="EMBL/GenBank/DDBJ databases">
        <authorList>
            <person name="Martin A.A."/>
        </authorList>
    </citation>
    <scope>NUCLEOTIDE SEQUENCE</scope>
    <source>
        <strain evidence="2">ED321</strain>
    </source>
</reference>